<dbReference type="Pfam" id="PF05396">
    <property type="entry name" value="Phage_T7_Capsid"/>
    <property type="match status" value="1"/>
</dbReference>
<name>A0A6J5Q9L7_9CAUD</name>
<protein>
    <submittedName>
        <fullName evidence="2">Capsid assembly protein</fullName>
    </submittedName>
</protein>
<dbReference type="InterPro" id="IPR008768">
    <property type="entry name" value="Gp9-like"/>
</dbReference>
<reference evidence="2" key="1">
    <citation type="submission" date="2020-05" db="EMBL/GenBank/DDBJ databases">
        <authorList>
            <person name="Chiriac C."/>
            <person name="Salcher M."/>
            <person name="Ghai R."/>
            <person name="Kavagutti S V."/>
        </authorList>
    </citation>
    <scope>NUCLEOTIDE SEQUENCE</scope>
</reference>
<dbReference type="GO" id="GO:0019069">
    <property type="term" value="P:viral capsid assembly"/>
    <property type="evidence" value="ECO:0007669"/>
    <property type="project" value="InterPro"/>
</dbReference>
<accession>A0A6J5Q9L7</accession>
<proteinExistence type="predicted"/>
<organism evidence="2">
    <name type="scientific">uncultured Caudovirales phage</name>
    <dbReference type="NCBI Taxonomy" id="2100421"/>
    <lineage>
        <taxon>Viruses</taxon>
        <taxon>Duplodnaviria</taxon>
        <taxon>Heunggongvirae</taxon>
        <taxon>Uroviricota</taxon>
        <taxon>Caudoviricetes</taxon>
        <taxon>Peduoviridae</taxon>
        <taxon>Maltschvirus</taxon>
        <taxon>Maltschvirus maltsch</taxon>
    </lineage>
</organism>
<sequence length="267" mass="28196">MAEATPVFNINPSQGPNDAAYAARFDETARAEAEANVPAGDFGQVAESPSGSPASAEAPAPLAGKFKDAAELEKAYLELQAKLGAKEPKTEPVVDEASAAKVIGTEALDGFVSEFRTQGNLSEDSYAKLQSLGLGKAVVDAYIEGQKAVADKQAEGVYAVVGGREGFNEVIDWAGKNLSADDQEAFNVIMGSGNMKSASFAIKTLKAQFDAQNRSPARVDGKATGTQIGFRSKHEMVTAMTDPRYQTDSAFRREVSLRMGASNFQQG</sequence>
<feature type="region of interest" description="Disordered" evidence="1">
    <location>
        <begin position="30"/>
        <end position="62"/>
    </location>
</feature>
<evidence type="ECO:0000313" key="2">
    <source>
        <dbReference type="EMBL" id="CAB4176294.1"/>
    </source>
</evidence>
<gene>
    <name evidence="2" type="ORF">UFOVP995_16</name>
</gene>
<dbReference type="EMBL" id="LR796934">
    <property type="protein sequence ID" value="CAB4176294.1"/>
    <property type="molecule type" value="Genomic_DNA"/>
</dbReference>
<evidence type="ECO:0000256" key="1">
    <source>
        <dbReference type="SAM" id="MobiDB-lite"/>
    </source>
</evidence>
<feature type="compositionally biased region" description="Low complexity" evidence="1">
    <location>
        <begin position="46"/>
        <end position="62"/>
    </location>
</feature>